<dbReference type="Proteomes" id="UP000240542">
    <property type="component" value="Unassembled WGS sequence"/>
</dbReference>
<proteinExistence type="predicted"/>
<dbReference type="InterPro" id="IPR013494">
    <property type="entry name" value="CHP02678"/>
</dbReference>
<dbReference type="EMBL" id="PYGA01000012">
    <property type="protein sequence ID" value="PSK96256.1"/>
    <property type="molecule type" value="Genomic_DNA"/>
</dbReference>
<dbReference type="RefSeq" id="WP_106584214.1">
    <property type="nucleotide sequence ID" value="NZ_PYGA01000012.1"/>
</dbReference>
<keyword evidence="3" id="KW-1185">Reference proteome</keyword>
<name>A0A2P8DGC8_9ACTN</name>
<sequence>MARVTVAADVAAADLESYQRAVRLLLRHPLITARHPTPAALAQVTRWADQLTTDFRAFLGYGVRITGEHARLTRVFDTLDPTQWLRGGRGADRRFDRRRIAYLCLILASLHRSRVEISLADLVRRLAADAAAIGGLGFDPLLRAHRAAVVDAVDWLAARGALRVSDGSSESWARDPERGDALYDIDHDVCGALFKPARPLQHLASVADLLHAGGRTGEERVDGPARLRQARRALVERPVVYDAEVGPAIAQALRHPAELAAVRRFTGVRAEVRAEGVLLVDSTGDFSDTAFPGRGGAVNRAAGLLLAKFAELREEGWAKERLHWVAHPSGAGAHADLVARIDRAAPAAAEADPGREAPAGAAEAPGGDAAGEVLFVPDHTLAEMVDALYAEFGPESFTDTWRADPAGLRGAALGLLARLRLVEPGPGGVLVLPAAARYRNITQALPGRADGDPQAMLDFHAGPEEDL</sequence>
<evidence type="ECO:0000313" key="3">
    <source>
        <dbReference type="Proteomes" id="UP000240542"/>
    </source>
</evidence>
<dbReference type="OrthoDB" id="188354at2"/>
<reference evidence="2 3" key="1">
    <citation type="submission" date="2018-03" db="EMBL/GenBank/DDBJ databases">
        <title>Genomic Encyclopedia of Archaeal and Bacterial Type Strains, Phase II (KMG-II): from individual species to whole genera.</title>
        <authorList>
            <person name="Goeker M."/>
        </authorList>
    </citation>
    <scope>NUCLEOTIDE SEQUENCE [LARGE SCALE GENOMIC DNA]</scope>
    <source>
        <strain evidence="2 3">DSM 45312</strain>
    </source>
</reference>
<accession>A0A2P8DGC8</accession>
<organism evidence="2 3">
    <name type="scientific">Murinocardiopsis flavida</name>
    <dbReference type="NCBI Taxonomy" id="645275"/>
    <lineage>
        <taxon>Bacteria</taxon>
        <taxon>Bacillati</taxon>
        <taxon>Actinomycetota</taxon>
        <taxon>Actinomycetes</taxon>
        <taxon>Streptosporangiales</taxon>
        <taxon>Nocardiopsidaceae</taxon>
        <taxon>Murinocardiopsis</taxon>
    </lineage>
</organism>
<protein>
    <submittedName>
        <fullName evidence="2">Uncharacterized protein (TIGR02678 family)</fullName>
    </submittedName>
</protein>
<comment type="caution">
    <text evidence="2">The sequence shown here is derived from an EMBL/GenBank/DDBJ whole genome shotgun (WGS) entry which is preliminary data.</text>
</comment>
<dbReference type="AlphaFoldDB" id="A0A2P8DGC8"/>
<evidence type="ECO:0000313" key="2">
    <source>
        <dbReference type="EMBL" id="PSK96256.1"/>
    </source>
</evidence>
<gene>
    <name evidence="2" type="ORF">CLV63_112139</name>
</gene>
<feature type="region of interest" description="Disordered" evidence="1">
    <location>
        <begin position="445"/>
        <end position="467"/>
    </location>
</feature>
<evidence type="ECO:0000256" key="1">
    <source>
        <dbReference type="SAM" id="MobiDB-lite"/>
    </source>
</evidence>
<dbReference type="Pfam" id="PF09661">
    <property type="entry name" value="DUF2398"/>
    <property type="match status" value="1"/>
</dbReference>